<evidence type="ECO:0000256" key="2">
    <source>
        <dbReference type="ARBA" id="ARBA00022517"/>
    </source>
</evidence>
<comment type="similarity">
    <text evidence="5">Belongs to the UTP23/FCF1 family. FCF1 subfamily.</text>
</comment>
<keyword evidence="3" id="KW-0698">rRNA processing</keyword>
<dbReference type="FunFam" id="3.40.50.1010:FF:000039">
    <property type="entry name" value="rRNA-processing protein FCF1 family protein"/>
    <property type="match status" value="1"/>
</dbReference>
<dbReference type="Proteomes" id="UP000023152">
    <property type="component" value="Unassembled WGS sequence"/>
</dbReference>
<dbReference type="CDD" id="cd09864">
    <property type="entry name" value="PIN_Fcf1-like"/>
    <property type="match status" value="1"/>
</dbReference>
<feature type="domain" description="PIN" evidence="6">
    <location>
        <begin position="69"/>
        <end position="168"/>
    </location>
</feature>
<protein>
    <recommendedName>
        <fullName evidence="6">PIN domain-containing protein</fullName>
    </recommendedName>
</protein>
<dbReference type="SMART" id="SM00670">
    <property type="entry name" value="PINc"/>
    <property type="match status" value="1"/>
</dbReference>
<keyword evidence="2" id="KW-0690">Ribosome biogenesis</keyword>
<proteinExistence type="inferred from homology"/>
<name>X6MEA2_RETFI</name>
<dbReference type="InterPro" id="IPR037503">
    <property type="entry name" value="Fcf1_PIN"/>
</dbReference>
<dbReference type="OrthoDB" id="76105at2759"/>
<dbReference type="PANTHER" id="PTHR12416">
    <property type="entry name" value="RRNA-PROCESSING PROTEIN UTP23 HOMOLOG"/>
    <property type="match status" value="1"/>
</dbReference>
<dbReference type="AlphaFoldDB" id="X6MEA2"/>
<evidence type="ECO:0000256" key="3">
    <source>
        <dbReference type="ARBA" id="ARBA00022552"/>
    </source>
</evidence>
<evidence type="ECO:0000256" key="1">
    <source>
        <dbReference type="ARBA" id="ARBA00004604"/>
    </source>
</evidence>
<accession>X6MEA2</accession>
<dbReference type="SUPFAM" id="SSF88723">
    <property type="entry name" value="PIN domain-like"/>
    <property type="match status" value="1"/>
</dbReference>
<comment type="subcellular location">
    <subcellularLocation>
        <location evidence="1">Nucleus</location>
        <location evidence="1">Nucleolus</location>
    </subcellularLocation>
</comment>
<evidence type="ECO:0000259" key="6">
    <source>
        <dbReference type="SMART" id="SM00670"/>
    </source>
</evidence>
<evidence type="ECO:0000256" key="4">
    <source>
        <dbReference type="ARBA" id="ARBA00023242"/>
    </source>
</evidence>
<dbReference type="EMBL" id="ASPP01022080">
    <property type="protein sequence ID" value="ETO11757.1"/>
    <property type="molecule type" value="Genomic_DNA"/>
</dbReference>
<organism evidence="7 8">
    <name type="scientific">Reticulomyxa filosa</name>
    <dbReference type="NCBI Taxonomy" id="46433"/>
    <lineage>
        <taxon>Eukaryota</taxon>
        <taxon>Sar</taxon>
        <taxon>Rhizaria</taxon>
        <taxon>Retaria</taxon>
        <taxon>Foraminifera</taxon>
        <taxon>Monothalamids</taxon>
        <taxon>Reticulomyxidae</taxon>
        <taxon>Reticulomyxa</taxon>
    </lineage>
</organism>
<sequence>MVYLYAYKIGNSVINLGKFVVKKHQFQQQKKMMNIKAKLKAANQLKKKFRPEHFNELFFRHNTALGPPYHIICDTNFFYYARRAKKDIFREMTRILLSKCYLYVTDCIIAEAERLGRKYKSMLRSMKDPRIRRLKCQHKGTYADDCLCARVEAHRIYLVATCDRDLKKRLRKIPGVPIVFVQAHRFTVERLPEAYGAPKF</sequence>
<reference evidence="7 8" key="1">
    <citation type="journal article" date="2013" name="Curr. Biol.">
        <title>The Genome of the Foraminiferan Reticulomyxa filosa.</title>
        <authorList>
            <person name="Glockner G."/>
            <person name="Hulsmann N."/>
            <person name="Schleicher M."/>
            <person name="Noegel A.A."/>
            <person name="Eichinger L."/>
            <person name="Gallinger C."/>
            <person name="Pawlowski J."/>
            <person name="Sierra R."/>
            <person name="Euteneuer U."/>
            <person name="Pillet L."/>
            <person name="Moustafa A."/>
            <person name="Platzer M."/>
            <person name="Groth M."/>
            <person name="Szafranski K."/>
            <person name="Schliwa M."/>
        </authorList>
    </citation>
    <scope>NUCLEOTIDE SEQUENCE [LARGE SCALE GENOMIC DNA]</scope>
</reference>
<evidence type="ECO:0000313" key="8">
    <source>
        <dbReference type="Proteomes" id="UP000023152"/>
    </source>
</evidence>
<dbReference type="InterPro" id="IPR002716">
    <property type="entry name" value="PIN_dom"/>
</dbReference>
<keyword evidence="8" id="KW-1185">Reference proteome</keyword>
<dbReference type="OMA" id="GMMDCLL"/>
<dbReference type="InterPro" id="IPR029060">
    <property type="entry name" value="PIN-like_dom_sf"/>
</dbReference>
<dbReference type="GO" id="GO:0006364">
    <property type="term" value="P:rRNA processing"/>
    <property type="evidence" value="ECO:0007669"/>
    <property type="project" value="UniProtKB-KW"/>
</dbReference>
<evidence type="ECO:0000256" key="5">
    <source>
        <dbReference type="ARBA" id="ARBA00024026"/>
    </source>
</evidence>
<dbReference type="Pfam" id="PF04900">
    <property type="entry name" value="Fcf1"/>
    <property type="match status" value="1"/>
</dbReference>
<evidence type="ECO:0000313" key="7">
    <source>
        <dbReference type="EMBL" id="ETO11757.1"/>
    </source>
</evidence>
<comment type="caution">
    <text evidence="7">The sequence shown here is derived from an EMBL/GenBank/DDBJ whole genome shotgun (WGS) entry which is preliminary data.</text>
</comment>
<keyword evidence="4" id="KW-0539">Nucleus</keyword>
<dbReference type="GO" id="GO:0032040">
    <property type="term" value="C:small-subunit processome"/>
    <property type="evidence" value="ECO:0007669"/>
    <property type="project" value="InterPro"/>
</dbReference>
<dbReference type="InterPro" id="IPR006984">
    <property type="entry name" value="Fcf1/UTP23"/>
</dbReference>
<dbReference type="Gene3D" id="3.40.50.1010">
    <property type="entry name" value="5'-nuclease"/>
    <property type="match status" value="1"/>
</dbReference>
<gene>
    <name evidence="7" type="ORF">RFI_25620</name>
</gene>